<evidence type="ECO:0000256" key="1">
    <source>
        <dbReference type="ARBA" id="ARBA00000085"/>
    </source>
</evidence>
<feature type="domain" description="HAMP" evidence="15">
    <location>
        <begin position="157"/>
        <end position="213"/>
    </location>
</feature>
<dbReference type="CDD" id="cd00082">
    <property type="entry name" value="HisKA"/>
    <property type="match status" value="1"/>
</dbReference>
<dbReference type="Gene3D" id="6.10.340.10">
    <property type="match status" value="1"/>
</dbReference>
<dbReference type="PROSITE" id="PS50109">
    <property type="entry name" value="HIS_KIN"/>
    <property type="match status" value="1"/>
</dbReference>
<dbReference type="InterPro" id="IPR003661">
    <property type="entry name" value="HisK_dim/P_dom"/>
</dbReference>
<keyword evidence="13" id="KW-0472">Membrane</keyword>
<dbReference type="GO" id="GO:0000155">
    <property type="term" value="F:phosphorelay sensor kinase activity"/>
    <property type="evidence" value="ECO:0007669"/>
    <property type="project" value="InterPro"/>
</dbReference>
<evidence type="ECO:0000256" key="12">
    <source>
        <dbReference type="ARBA" id="ARBA00074871"/>
    </source>
</evidence>
<dbReference type="RefSeq" id="WP_106681223.1">
    <property type="nucleotide sequence ID" value="NZ_PXWG01000132.1"/>
</dbReference>
<dbReference type="Proteomes" id="UP000242427">
    <property type="component" value="Unassembled WGS sequence"/>
</dbReference>
<evidence type="ECO:0000256" key="3">
    <source>
        <dbReference type="ARBA" id="ARBA00012438"/>
    </source>
</evidence>
<feature type="domain" description="Histidine kinase" evidence="14">
    <location>
        <begin position="221"/>
        <end position="419"/>
    </location>
</feature>
<protein>
    <recommendedName>
        <fullName evidence="12">Sensor protein CseC</fullName>
        <ecNumber evidence="3">2.7.13.3</ecNumber>
    </recommendedName>
</protein>
<evidence type="ECO:0000256" key="7">
    <source>
        <dbReference type="ARBA" id="ARBA00022741"/>
    </source>
</evidence>
<keyword evidence="4" id="KW-0597">Phosphoprotein</keyword>
<dbReference type="InterPro" id="IPR036097">
    <property type="entry name" value="HisK_dim/P_sf"/>
</dbReference>
<dbReference type="OrthoDB" id="9786919at2"/>
<dbReference type="PROSITE" id="PS50885">
    <property type="entry name" value="HAMP"/>
    <property type="match status" value="1"/>
</dbReference>
<dbReference type="Gene3D" id="3.30.565.10">
    <property type="entry name" value="Histidine kinase-like ATPase, C-terminal domain"/>
    <property type="match status" value="1"/>
</dbReference>
<evidence type="ECO:0000256" key="13">
    <source>
        <dbReference type="SAM" id="Phobius"/>
    </source>
</evidence>
<dbReference type="InterPro" id="IPR003660">
    <property type="entry name" value="HAMP_dom"/>
</dbReference>
<evidence type="ECO:0000256" key="11">
    <source>
        <dbReference type="ARBA" id="ARBA00023012"/>
    </source>
</evidence>
<reference evidence="16 17" key="1">
    <citation type="submission" date="2018-03" db="EMBL/GenBank/DDBJ databases">
        <title>Chitinolytic properties of Streptosporangium nondiastaticum TBG75A20.</title>
        <authorList>
            <person name="Gayathri V."/>
            <person name="Shiburaj S."/>
        </authorList>
    </citation>
    <scope>NUCLEOTIDE SEQUENCE [LARGE SCALE GENOMIC DNA]</scope>
    <source>
        <strain evidence="16 17">TBG75A20</strain>
    </source>
</reference>
<dbReference type="PANTHER" id="PTHR45436:SF5">
    <property type="entry name" value="SENSOR HISTIDINE KINASE TRCS"/>
    <property type="match status" value="1"/>
</dbReference>
<dbReference type="NCBIfam" id="NF041732">
    <property type="entry name" value="hist_kin_CseC"/>
    <property type="match status" value="1"/>
</dbReference>
<dbReference type="InterPro" id="IPR003594">
    <property type="entry name" value="HATPase_dom"/>
</dbReference>
<evidence type="ECO:0000256" key="2">
    <source>
        <dbReference type="ARBA" id="ARBA00004236"/>
    </source>
</evidence>
<evidence type="ECO:0000313" key="17">
    <source>
        <dbReference type="Proteomes" id="UP000242427"/>
    </source>
</evidence>
<dbReference type="SUPFAM" id="SSF55874">
    <property type="entry name" value="ATPase domain of HSP90 chaperone/DNA topoisomerase II/histidine kinase"/>
    <property type="match status" value="1"/>
</dbReference>
<dbReference type="SMART" id="SM00304">
    <property type="entry name" value="HAMP"/>
    <property type="match status" value="1"/>
</dbReference>
<dbReference type="SMART" id="SM00388">
    <property type="entry name" value="HisKA"/>
    <property type="match status" value="1"/>
</dbReference>
<keyword evidence="11" id="KW-0902">Two-component regulatory system</keyword>
<dbReference type="InterPro" id="IPR053469">
    <property type="entry name" value="Cell_env_sensor_kinase"/>
</dbReference>
<dbReference type="GO" id="GO:0005524">
    <property type="term" value="F:ATP binding"/>
    <property type="evidence" value="ECO:0007669"/>
    <property type="project" value="UniProtKB-KW"/>
</dbReference>
<dbReference type="SUPFAM" id="SSF158472">
    <property type="entry name" value="HAMP domain-like"/>
    <property type="match status" value="1"/>
</dbReference>
<dbReference type="InterPro" id="IPR036890">
    <property type="entry name" value="HATPase_C_sf"/>
</dbReference>
<keyword evidence="6 13" id="KW-0812">Transmembrane</keyword>
<dbReference type="EMBL" id="PXWG01000132">
    <property type="protein sequence ID" value="PSJ25216.1"/>
    <property type="molecule type" value="Genomic_DNA"/>
</dbReference>
<keyword evidence="8 16" id="KW-0418">Kinase</keyword>
<comment type="subcellular location">
    <subcellularLocation>
        <location evidence="2">Cell membrane</location>
    </subcellularLocation>
</comment>
<evidence type="ECO:0000256" key="10">
    <source>
        <dbReference type="ARBA" id="ARBA00022989"/>
    </source>
</evidence>
<dbReference type="FunFam" id="3.30.565.10:FF:000089">
    <property type="entry name" value="Histidine kinase"/>
    <property type="match status" value="1"/>
</dbReference>
<evidence type="ECO:0000256" key="8">
    <source>
        <dbReference type="ARBA" id="ARBA00022777"/>
    </source>
</evidence>
<organism evidence="16 17">
    <name type="scientific">Streptosporangium nondiastaticum</name>
    <dbReference type="NCBI Taxonomy" id="35764"/>
    <lineage>
        <taxon>Bacteria</taxon>
        <taxon>Bacillati</taxon>
        <taxon>Actinomycetota</taxon>
        <taxon>Actinomycetes</taxon>
        <taxon>Streptosporangiales</taxon>
        <taxon>Streptosporangiaceae</taxon>
        <taxon>Streptosporangium</taxon>
    </lineage>
</organism>
<dbReference type="Pfam" id="PF00512">
    <property type="entry name" value="HisKA"/>
    <property type="match status" value="1"/>
</dbReference>
<evidence type="ECO:0000256" key="5">
    <source>
        <dbReference type="ARBA" id="ARBA00022679"/>
    </source>
</evidence>
<dbReference type="Pfam" id="PF02518">
    <property type="entry name" value="HATPase_c"/>
    <property type="match status" value="1"/>
</dbReference>
<keyword evidence="17" id="KW-1185">Reference proteome</keyword>
<evidence type="ECO:0000256" key="9">
    <source>
        <dbReference type="ARBA" id="ARBA00022840"/>
    </source>
</evidence>
<keyword evidence="5" id="KW-0808">Transferase</keyword>
<dbReference type="FunFam" id="1.10.287.130:FF:000012">
    <property type="entry name" value="Histidine kinase"/>
    <property type="match status" value="1"/>
</dbReference>
<evidence type="ECO:0000313" key="16">
    <source>
        <dbReference type="EMBL" id="PSJ25216.1"/>
    </source>
</evidence>
<evidence type="ECO:0000256" key="4">
    <source>
        <dbReference type="ARBA" id="ARBA00022553"/>
    </source>
</evidence>
<dbReference type="InterPro" id="IPR050428">
    <property type="entry name" value="TCS_sensor_his_kinase"/>
</dbReference>
<evidence type="ECO:0000256" key="6">
    <source>
        <dbReference type="ARBA" id="ARBA00022692"/>
    </source>
</evidence>
<feature type="transmembrane region" description="Helical" evidence="13">
    <location>
        <begin position="136"/>
        <end position="155"/>
    </location>
</feature>
<dbReference type="AlphaFoldDB" id="A0A9X7JKM4"/>
<gene>
    <name evidence="16" type="ORF">B7P34_29355</name>
</gene>
<feature type="transmembrane region" description="Helical" evidence="13">
    <location>
        <begin position="12"/>
        <end position="33"/>
    </location>
</feature>
<dbReference type="CDD" id="cd00075">
    <property type="entry name" value="HATPase"/>
    <property type="match status" value="1"/>
</dbReference>
<keyword evidence="10 13" id="KW-1133">Transmembrane helix</keyword>
<name>A0A9X7JKM4_9ACTN</name>
<proteinExistence type="predicted"/>
<keyword evidence="9" id="KW-0067">ATP-binding</keyword>
<dbReference type="SUPFAM" id="SSF47384">
    <property type="entry name" value="Homodimeric domain of signal transducing histidine kinase"/>
    <property type="match status" value="1"/>
</dbReference>
<dbReference type="InterPro" id="IPR005467">
    <property type="entry name" value="His_kinase_dom"/>
</dbReference>
<dbReference type="CDD" id="cd06225">
    <property type="entry name" value="HAMP"/>
    <property type="match status" value="1"/>
</dbReference>
<dbReference type="PANTHER" id="PTHR45436">
    <property type="entry name" value="SENSOR HISTIDINE KINASE YKOH"/>
    <property type="match status" value="1"/>
</dbReference>
<accession>A0A9X7JKM4</accession>
<dbReference type="Pfam" id="PF00672">
    <property type="entry name" value="HAMP"/>
    <property type="match status" value="1"/>
</dbReference>
<dbReference type="GO" id="GO:0005886">
    <property type="term" value="C:plasma membrane"/>
    <property type="evidence" value="ECO:0007669"/>
    <property type="project" value="UniProtKB-SubCell"/>
</dbReference>
<comment type="caution">
    <text evidence="16">The sequence shown here is derived from an EMBL/GenBank/DDBJ whole genome shotgun (WGS) entry which is preliminary data.</text>
</comment>
<dbReference type="Gene3D" id="1.10.287.130">
    <property type="match status" value="1"/>
</dbReference>
<comment type="catalytic activity">
    <reaction evidence="1">
        <text>ATP + protein L-histidine = ADP + protein N-phospho-L-histidine.</text>
        <dbReference type="EC" id="2.7.13.3"/>
    </reaction>
</comment>
<sequence length="433" mass="46910">MVKLALRSGLRWKVSLAIAGVGALVAVALSLVVHNAARLSMLDNSRDVMDERVQIAQRYYENTGRLMLHAKIDDPALPKPLRDAAAIGQRATFLQDSGGGNSPEVWASVPVRNGKILSIHTRFKDRFSIIDALDKALIIGSVSVVLGGCALGILIGDQLSRRLRKASAAARKLADGDSEVRVREAIGGRVRDETDDLARAVDGMAEALQRRLEAERRVTADIAHELRTPVTGLLTAAELLPPGRPTELVRDRAQAMRTLVEDVLEVARLDGFAERAELQELLLGEFVERRVRAFAPEARVRVARDAYVSTDPRRLERIIGNLLANAAKHGKPPYDVTVEGRVLRVRDHGPGFPEELLQEGPSRFRTGSKDRAGKGHGLGLTIAVGQARVLGARLTFRNADPEVEGGTGAIAVLWLPESAPTSTGTFPVIQVPD</sequence>
<keyword evidence="7" id="KW-0547">Nucleotide-binding</keyword>
<dbReference type="SMART" id="SM00387">
    <property type="entry name" value="HATPase_c"/>
    <property type="match status" value="1"/>
</dbReference>
<evidence type="ECO:0000259" key="15">
    <source>
        <dbReference type="PROSITE" id="PS50885"/>
    </source>
</evidence>
<evidence type="ECO:0000259" key="14">
    <source>
        <dbReference type="PROSITE" id="PS50109"/>
    </source>
</evidence>
<dbReference type="EC" id="2.7.13.3" evidence="3"/>